<comment type="caution">
    <text evidence="1">The sequence shown here is derived from an EMBL/GenBank/DDBJ whole genome shotgun (WGS) entry which is preliminary data.</text>
</comment>
<protein>
    <submittedName>
        <fullName evidence="1">Uncharacterized protein</fullName>
    </submittedName>
</protein>
<evidence type="ECO:0000313" key="2">
    <source>
        <dbReference type="Proteomes" id="UP000252139"/>
    </source>
</evidence>
<keyword evidence="2" id="KW-1185">Reference proteome</keyword>
<name>A0A367J2S8_RHIAZ</name>
<evidence type="ECO:0000313" key="1">
    <source>
        <dbReference type="EMBL" id="RCH84213.1"/>
    </source>
</evidence>
<dbReference type="AlphaFoldDB" id="A0A367J2S8"/>
<proteinExistence type="predicted"/>
<feature type="non-terminal residue" evidence="1">
    <location>
        <position position="111"/>
    </location>
</feature>
<dbReference type="EMBL" id="PJQL01002429">
    <property type="protein sequence ID" value="RCH84213.1"/>
    <property type="molecule type" value="Genomic_DNA"/>
</dbReference>
<dbReference type="OrthoDB" id="2275179at2759"/>
<accession>A0A367J2S8</accession>
<sequence>MSTTRFYHYLPSGDFVCDQLDTEEPEYQPKEAEATINTLYLLENVSDISISSEEEEESLDTVMAIEEFELGLARLPAMNHNFKISKADVKAQIEPKSAYKYHKEWRVNGGT</sequence>
<reference evidence="1 2" key="1">
    <citation type="journal article" date="2018" name="G3 (Bethesda)">
        <title>Phylogenetic and Phylogenomic Definition of Rhizopus Species.</title>
        <authorList>
            <person name="Gryganskyi A.P."/>
            <person name="Golan J."/>
            <person name="Dolatabadi S."/>
            <person name="Mondo S."/>
            <person name="Robb S."/>
            <person name="Idnurm A."/>
            <person name="Muszewska A."/>
            <person name="Steczkiewicz K."/>
            <person name="Masonjones S."/>
            <person name="Liao H.L."/>
            <person name="Gajdeczka M.T."/>
            <person name="Anike F."/>
            <person name="Vuek A."/>
            <person name="Anishchenko I.M."/>
            <person name="Voigt K."/>
            <person name="de Hoog G.S."/>
            <person name="Smith M.E."/>
            <person name="Heitman J."/>
            <person name="Vilgalys R."/>
            <person name="Stajich J.E."/>
        </authorList>
    </citation>
    <scope>NUCLEOTIDE SEQUENCE [LARGE SCALE GENOMIC DNA]</scope>
    <source>
        <strain evidence="1 2">CBS 357.93</strain>
    </source>
</reference>
<gene>
    <name evidence="1" type="ORF">CU097_001272</name>
</gene>
<dbReference type="Proteomes" id="UP000252139">
    <property type="component" value="Unassembled WGS sequence"/>
</dbReference>
<organism evidence="1 2">
    <name type="scientific">Rhizopus azygosporus</name>
    <name type="common">Rhizopus microsporus var. azygosporus</name>
    <dbReference type="NCBI Taxonomy" id="86630"/>
    <lineage>
        <taxon>Eukaryota</taxon>
        <taxon>Fungi</taxon>
        <taxon>Fungi incertae sedis</taxon>
        <taxon>Mucoromycota</taxon>
        <taxon>Mucoromycotina</taxon>
        <taxon>Mucoromycetes</taxon>
        <taxon>Mucorales</taxon>
        <taxon>Mucorineae</taxon>
        <taxon>Rhizopodaceae</taxon>
        <taxon>Rhizopus</taxon>
    </lineage>
</organism>